<dbReference type="PROSITE" id="PS50943">
    <property type="entry name" value="HTH_CROC1"/>
    <property type="match status" value="1"/>
</dbReference>
<dbReference type="Pfam" id="PF01381">
    <property type="entry name" value="HTH_3"/>
    <property type="match status" value="1"/>
</dbReference>
<dbReference type="SMART" id="SM00530">
    <property type="entry name" value="HTH_XRE"/>
    <property type="match status" value="1"/>
</dbReference>
<keyword evidence="1" id="KW-0238">DNA-binding</keyword>
<protein>
    <submittedName>
        <fullName evidence="3">Helix-turn-helix domain-containing protein</fullName>
    </submittedName>
</protein>
<evidence type="ECO:0000313" key="3">
    <source>
        <dbReference type="EMBL" id="MBW4768988.1"/>
    </source>
</evidence>
<reference evidence="3 4" key="1">
    <citation type="submission" date="2021-07" db="EMBL/GenBank/DDBJ databases">
        <title>Genomic diversity and antimicrobial resistance of Prevotella spp. isolated from chronic lung disease airways.</title>
        <authorList>
            <person name="Webb K.A."/>
            <person name="Olagoke O.S."/>
            <person name="Baird T."/>
            <person name="Neill J."/>
            <person name="Pham A."/>
            <person name="Wells T.J."/>
            <person name="Ramsay K.A."/>
            <person name="Bell S.C."/>
            <person name="Sarovich D.S."/>
            <person name="Price E.P."/>
        </authorList>
    </citation>
    <scope>NUCLEOTIDE SEQUENCE [LARGE SCALE GENOMIC DNA]</scope>
    <source>
        <strain evidence="3 4">SCHI0011.S.12</strain>
    </source>
</reference>
<dbReference type="EMBL" id="JAHXCT010000003">
    <property type="protein sequence ID" value="MBW4768988.1"/>
    <property type="molecule type" value="Genomic_DNA"/>
</dbReference>
<comment type="caution">
    <text evidence="3">The sequence shown here is derived from an EMBL/GenBank/DDBJ whole genome shotgun (WGS) entry which is preliminary data.</text>
</comment>
<dbReference type="Proteomes" id="UP000788426">
    <property type="component" value="Unassembled WGS sequence"/>
</dbReference>
<dbReference type="CDD" id="cd00093">
    <property type="entry name" value="HTH_XRE"/>
    <property type="match status" value="1"/>
</dbReference>
<evidence type="ECO:0000256" key="1">
    <source>
        <dbReference type="ARBA" id="ARBA00023125"/>
    </source>
</evidence>
<dbReference type="PANTHER" id="PTHR46797">
    <property type="entry name" value="HTH-TYPE TRANSCRIPTIONAL REGULATOR"/>
    <property type="match status" value="1"/>
</dbReference>
<evidence type="ECO:0000259" key="2">
    <source>
        <dbReference type="PROSITE" id="PS50943"/>
    </source>
</evidence>
<accession>A0ABS6YBP2</accession>
<keyword evidence="4" id="KW-1185">Reference proteome</keyword>
<proteinExistence type="predicted"/>
<organism evidence="3 4">
    <name type="scientific">Hoylesella nanceiensis</name>
    <dbReference type="NCBI Taxonomy" id="425941"/>
    <lineage>
        <taxon>Bacteria</taxon>
        <taxon>Pseudomonadati</taxon>
        <taxon>Bacteroidota</taxon>
        <taxon>Bacteroidia</taxon>
        <taxon>Bacteroidales</taxon>
        <taxon>Prevotellaceae</taxon>
        <taxon>Hoylesella</taxon>
    </lineage>
</organism>
<gene>
    <name evidence="3" type="ORF">KZO38_04345</name>
</gene>
<feature type="domain" description="HTH cro/C1-type" evidence="2">
    <location>
        <begin position="43"/>
        <end position="97"/>
    </location>
</feature>
<evidence type="ECO:0000313" key="4">
    <source>
        <dbReference type="Proteomes" id="UP000788426"/>
    </source>
</evidence>
<name>A0ABS6YBP2_9BACT</name>
<dbReference type="RefSeq" id="WP_219407554.1">
    <property type="nucleotide sequence ID" value="NZ_CALBAQ010000013.1"/>
</dbReference>
<dbReference type="InterPro" id="IPR001387">
    <property type="entry name" value="Cro/C1-type_HTH"/>
</dbReference>
<sequence length="102" mass="11517">MQKNKTIVRDFDQYLDEEYGAIGTEERTKFEEEAKAFYAAQILLQARKDAKVTQSELAQRVGTTKSYISKIENGVIEPSVGLFFRLINALGLRIDITQSIGV</sequence>
<dbReference type="InterPro" id="IPR050807">
    <property type="entry name" value="TransReg_Diox_bact_type"/>
</dbReference>
<dbReference type="PANTHER" id="PTHR46797:SF1">
    <property type="entry name" value="METHYLPHOSPHONATE SYNTHASE"/>
    <property type="match status" value="1"/>
</dbReference>